<keyword evidence="1" id="KW-0812">Transmembrane</keyword>
<protein>
    <recommendedName>
        <fullName evidence="3">ATP synthase F0 subunit 8</fullName>
    </recommendedName>
</protein>
<evidence type="ECO:0008006" key="3">
    <source>
        <dbReference type="Google" id="ProtNLM"/>
    </source>
</evidence>
<keyword evidence="2" id="KW-0150">Chloroplast</keyword>
<geneLocation type="chloroplast" evidence="2"/>
<sequence>MNPAYVVLHLCLYYPFFLFLLYIYGVFFVPIKNILSNNKYLLSLLSFVRGISSRSFLR</sequence>
<reference evidence="2" key="1">
    <citation type="journal article" date="2020" name="Cladistics">
        <title>Exploring the phylogeny of the marattialean ferns.</title>
        <authorList>
            <person name="Lehtonen S."/>
            <person name="Poczai P."/>
            <person name="Sablok G."/>
            <person name="Hyvoenen J."/>
            <person name="Karger D.N."/>
            <person name="Flores J."/>
        </authorList>
    </citation>
    <scope>NUCLEOTIDE SEQUENCE</scope>
</reference>
<dbReference type="EMBL" id="MN412587">
    <property type="protein sequence ID" value="QNH93720.1"/>
    <property type="molecule type" value="Genomic_DNA"/>
</dbReference>
<keyword evidence="2" id="KW-0934">Plastid</keyword>
<keyword evidence="1" id="KW-0472">Membrane</keyword>
<dbReference type="AlphaFoldDB" id="A0A7G7YGV0"/>
<gene>
    <name evidence="2" type="primary">ycf94</name>
</gene>
<evidence type="ECO:0000313" key="2">
    <source>
        <dbReference type="EMBL" id="QNH93720.1"/>
    </source>
</evidence>
<evidence type="ECO:0000256" key="1">
    <source>
        <dbReference type="SAM" id="Phobius"/>
    </source>
</evidence>
<accession>A0A7G7YGV0</accession>
<organism evidence="2">
    <name type="scientific">Christensenia aesculifolia</name>
    <dbReference type="NCBI Taxonomy" id="491817"/>
    <lineage>
        <taxon>Eukaryota</taxon>
        <taxon>Viridiplantae</taxon>
        <taxon>Streptophyta</taxon>
        <taxon>Embryophyta</taxon>
        <taxon>Tracheophyta</taxon>
        <taxon>Polypodiopsida</taxon>
        <taxon>Marattiidae</taxon>
        <taxon>Marattiales</taxon>
        <taxon>Marattiaceae</taxon>
        <taxon>Christensenia</taxon>
    </lineage>
</organism>
<name>A0A7G7YGV0_9MONI</name>
<feature type="transmembrane region" description="Helical" evidence="1">
    <location>
        <begin position="12"/>
        <end position="31"/>
    </location>
</feature>
<keyword evidence="1" id="KW-1133">Transmembrane helix</keyword>
<proteinExistence type="predicted"/>